<gene>
    <name evidence="3" type="primary">LOC113792177</name>
</gene>
<keyword evidence="1" id="KW-1133">Transmembrane helix</keyword>
<keyword evidence="2" id="KW-1185">Reference proteome</keyword>
<dbReference type="Proteomes" id="UP000515146">
    <property type="component" value="Unplaced"/>
</dbReference>
<dbReference type="RefSeq" id="XP_027197881.1">
    <property type="nucleotide sequence ID" value="XM_027342080.1"/>
</dbReference>
<organism evidence="2 3">
    <name type="scientific">Dermatophagoides pteronyssinus</name>
    <name type="common">European house dust mite</name>
    <dbReference type="NCBI Taxonomy" id="6956"/>
    <lineage>
        <taxon>Eukaryota</taxon>
        <taxon>Metazoa</taxon>
        <taxon>Ecdysozoa</taxon>
        <taxon>Arthropoda</taxon>
        <taxon>Chelicerata</taxon>
        <taxon>Arachnida</taxon>
        <taxon>Acari</taxon>
        <taxon>Acariformes</taxon>
        <taxon>Sarcoptiformes</taxon>
        <taxon>Astigmata</taxon>
        <taxon>Psoroptidia</taxon>
        <taxon>Analgoidea</taxon>
        <taxon>Pyroglyphidae</taxon>
        <taxon>Dermatophagoidinae</taxon>
        <taxon>Dermatophagoides</taxon>
    </lineage>
</organism>
<accession>A0A6P6XY74</accession>
<dbReference type="InParanoid" id="A0A6P6XY74"/>
<evidence type="ECO:0000313" key="3">
    <source>
        <dbReference type="RefSeq" id="XP_027197881.1"/>
    </source>
</evidence>
<dbReference type="Pfam" id="PF21672">
    <property type="entry name" value="COMM_HN"/>
    <property type="match status" value="1"/>
</dbReference>
<keyword evidence="1" id="KW-0812">Transmembrane</keyword>
<dbReference type="KEGG" id="dpte:113792177"/>
<dbReference type="PANTHER" id="PTHR16231:SF4">
    <property type="entry name" value="COMM DOMAIN-CONTAINING PROTEIN 4"/>
    <property type="match status" value="1"/>
</dbReference>
<dbReference type="OrthoDB" id="284322at2759"/>
<evidence type="ECO:0000313" key="2">
    <source>
        <dbReference type="Proteomes" id="UP000515146"/>
    </source>
</evidence>
<reference evidence="3" key="1">
    <citation type="submission" date="2025-08" db="UniProtKB">
        <authorList>
            <consortium name="RefSeq"/>
        </authorList>
    </citation>
    <scope>IDENTIFICATION</scope>
    <source>
        <strain evidence="3">Airmid</strain>
    </source>
</reference>
<dbReference type="PANTHER" id="PTHR16231">
    <property type="entry name" value="COMM DOMAIN-CONTAINING PROTEIN 4-8 FAMILY MEMBER"/>
    <property type="match status" value="1"/>
</dbReference>
<protein>
    <submittedName>
        <fullName evidence="3">COMM domain-containing protein 4-like</fullName>
    </submittedName>
</protein>
<keyword evidence="1" id="KW-0472">Membrane</keyword>
<sequence>MNQIYLFRMLFNIVIMIMSIVVAVVESTVIYTKYPNLCGQNTSLSEPNIVLKIDFNVDEQLVNNNDNCTTIIQWTGSPDIRLIPKIIQTNNIMLNQTANDNDSKTIVLDIIETPGRIFQLNIYGSKAFYLAMIPTNDIDGHCMDDYLDCGSKYCIHRDLVSSNNELNDKLLIGNRTNLKPKLYGTKFKFCGDNDCQDWILAQINVCSKLTSIKLKLILKEVMHHIVSGKLDLPKVCKLTADAKLTEEETKAILAALNFIILSSIKYETDSETLSNELQQLGLPKEHSITLSKSYADKFNEIKQMLQEQSLRLDPMLECSYEIVSKFNQDQTMSVHCPSLFLTIKTNPTTTKNETTTFHVIPEKLSCLINDLKEVEKMMNESDD</sequence>
<feature type="transmembrane region" description="Helical" evidence="1">
    <location>
        <begin position="9"/>
        <end position="31"/>
    </location>
</feature>
<dbReference type="AlphaFoldDB" id="A0A6P6XY74"/>
<proteinExistence type="predicted"/>
<evidence type="ECO:0000256" key="1">
    <source>
        <dbReference type="SAM" id="Phobius"/>
    </source>
</evidence>
<name>A0A6P6XY74_DERPT</name>
<dbReference type="InterPro" id="IPR047155">
    <property type="entry name" value="COMMD4/6/7/8"/>
</dbReference>